<feature type="domain" description="FMN hydroxy acid dehydrogenase" evidence="9">
    <location>
        <begin position="1"/>
        <end position="361"/>
    </location>
</feature>
<dbReference type="EC" id="1.1.3.15" evidence="2"/>
<dbReference type="AlphaFoldDB" id="A0A2H8TUH1"/>
<dbReference type="InterPro" id="IPR012133">
    <property type="entry name" value="Alpha-hydoxy_acid_DH_FMN"/>
</dbReference>
<protein>
    <recommendedName>
        <fullName evidence="2">(S)-2-hydroxy-acid oxidase</fullName>
        <ecNumber evidence="2">1.1.3.15</ecNumber>
    </recommendedName>
</protein>
<gene>
    <name evidence="10" type="primary">HAO1_1</name>
</gene>
<comment type="cofactor">
    <cofactor evidence="1">
        <name>FMN</name>
        <dbReference type="ChEBI" id="CHEBI:58210"/>
    </cofactor>
</comment>
<feature type="binding site" evidence="8">
    <location>
        <position position="259"/>
    </location>
    <ligand>
        <name>glyoxylate</name>
        <dbReference type="ChEBI" id="CHEBI:36655"/>
    </ligand>
</feature>
<feature type="binding site" evidence="8">
    <location>
        <position position="167"/>
    </location>
    <ligand>
        <name>glyoxylate</name>
        <dbReference type="ChEBI" id="CHEBI:36655"/>
    </ligand>
</feature>
<comment type="similarity">
    <text evidence="4">Belongs to the FMN-dependent alpha-hydroxy acid dehydrogenase family.</text>
</comment>
<feature type="binding site" evidence="8">
    <location>
        <begin position="287"/>
        <end position="291"/>
    </location>
    <ligand>
        <name>FMN</name>
        <dbReference type="ChEBI" id="CHEBI:58210"/>
    </ligand>
</feature>
<name>A0A2H8TUH1_9HEMI</name>
<dbReference type="InterPro" id="IPR013785">
    <property type="entry name" value="Aldolase_TIM"/>
</dbReference>
<dbReference type="InterPro" id="IPR000262">
    <property type="entry name" value="FMN-dep_DH"/>
</dbReference>
<evidence type="ECO:0000256" key="4">
    <source>
        <dbReference type="ARBA" id="ARBA00024042"/>
    </source>
</evidence>
<dbReference type="PIRSF" id="PIRSF000138">
    <property type="entry name" value="Al-hdrx_acd_dh"/>
    <property type="match status" value="1"/>
</dbReference>
<dbReference type="PANTHER" id="PTHR10578">
    <property type="entry name" value="S -2-HYDROXY-ACID OXIDASE-RELATED"/>
    <property type="match status" value="1"/>
</dbReference>
<feature type="binding site" evidence="8">
    <location>
        <position position="130"/>
    </location>
    <ligand>
        <name>FMN</name>
        <dbReference type="ChEBI" id="CHEBI:58210"/>
    </ligand>
</feature>
<evidence type="ECO:0000256" key="5">
    <source>
        <dbReference type="ARBA" id="ARBA00029325"/>
    </source>
</evidence>
<dbReference type="Pfam" id="PF01070">
    <property type="entry name" value="FMN_dh"/>
    <property type="match status" value="1"/>
</dbReference>
<evidence type="ECO:0000259" key="9">
    <source>
        <dbReference type="PROSITE" id="PS51349"/>
    </source>
</evidence>
<evidence type="ECO:0000256" key="1">
    <source>
        <dbReference type="ARBA" id="ARBA00001917"/>
    </source>
</evidence>
<keyword evidence="3" id="KW-0560">Oxidoreductase</keyword>
<comment type="catalytic activity">
    <reaction evidence="5">
        <text>a (2S)-2-hydroxycarboxylate + O2 = a 2-oxocarboxylate + H2O2</text>
        <dbReference type="Rhea" id="RHEA:16789"/>
        <dbReference type="ChEBI" id="CHEBI:15379"/>
        <dbReference type="ChEBI" id="CHEBI:16240"/>
        <dbReference type="ChEBI" id="CHEBI:35179"/>
        <dbReference type="ChEBI" id="CHEBI:58123"/>
        <dbReference type="EC" id="1.1.3.15"/>
    </reaction>
    <physiologicalReaction direction="left-to-right" evidence="5">
        <dbReference type="Rhea" id="RHEA:16790"/>
    </physiologicalReaction>
</comment>
<feature type="binding site" evidence="8">
    <location>
        <position position="158"/>
    </location>
    <ligand>
        <name>FMN</name>
        <dbReference type="ChEBI" id="CHEBI:58210"/>
    </ligand>
</feature>
<evidence type="ECO:0000256" key="8">
    <source>
        <dbReference type="PIRSR" id="PIRSR000138-2"/>
    </source>
</evidence>
<dbReference type="OrthoDB" id="25826at2759"/>
<dbReference type="GO" id="GO:0010181">
    <property type="term" value="F:FMN binding"/>
    <property type="evidence" value="ECO:0007669"/>
    <property type="project" value="InterPro"/>
</dbReference>
<organism evidence="10">
    <name type="scientific">Melanaphis sacchari</name>
    <dbReference type="NCBI Taxonomy" id="742174"/>
    <lineage>
        <taxon>Eukaryota</taxon>
        <taxon>Metazoa</taxon>
        <taxon>Ecdysozoa</taxon>
        <taxon>Arthropoda</taxon>
        <taxon>Hexapoda</taxon>
        <taxon>Insecta</taxon>
        <taxon>Pterygota</taxon>
        <taxon>Neoptera</taxon>
        <taxon>Paraneoptera</taxon>
        <taxon>Hemiptera</taxon>
        <taxon>Sternorrhyncha</taxon>
        <taxon>Aphidomorpha</taxon>
        <taxon>Aphidoidea</taxon>
        <taxon>Aphididae</taxon>
        <taxon>Aphidini</taxon>
        <taxon>Melanaphis</taxon>
    </lineage>
</organism>
<evidence type="ECO:0000256" key="7">
    <source>
        <dbReference type="PIRSR" id="PIRSR000138-1"/>
    </source>
</evidence>
<dbReference type="SUPFAM" id="SSF51395">
    <property type="entry name" value="FMN-linked oxidoreductases"/>
    <property type="match status" value="1"/>
</dbReference>
<dbReference type="Gene3D" id="3.20.20.70">
    <property type="entry name" value="Aldolase class I"/>
    <property type="match status" value="1"/>
</dbReference>
<reference evidence="10" key="1">
    <citation type="submission" date="2017-10" db="EMBL/GenBank/DDBJ databases">
        <title>Transcriptome Assembly of Sugarcane Aphid Adults.</title>
        <authorList>
            <person name="Scully E.D."/>
            <person name="Palmer N.A."/>
            <person name="Geib S.M."/>
            <person name="Sarath G."/>
            <person name="Sattler S.E."/>
        </authorList>
    </citation>
    <scope>NUCLEOTIDE SEQUENCE</scope>
    <source>
        <tissue evidence="10">Whole body</tissue>
    </source>
</reference>
<dbReference type="PANTHER" id="PTHR10578:SF149">
    <property type="entry name" value="2-HYDROXYACID OXIDASE 2"/>
    <property type="match status" value="1"/>
</dbReference>
<dbReference type="GO" id="GO:0001561">
    <property type="term" value="P:fatty acid alpha-oxidation"/>
    <property type="evidence" value="ECO:0007669"/>
    <property type="project" value="TreeGrafter"/>
</dbReference>
<keyword evidence="8" id="KW-0288">FMN</keyword>
<dbReference type="InterPro" id="IPR008259">
    <property type="entry name" value="FMN_hydac_DH_AS"/>
</dbReference>
<dbReference type="InterPro" id="IPR037396">
    <property type="entry name" value="FMN_HAD"/>
</dbReference>
<dbReference type="FunFam" id="3.20.20.70:FF:000056">
    <property type="entry name" value="hydroxyacid oxidase 2"/>
    <property type="match status" value="1"/>
</dbReference>
<proteinExistence type="inferred from homology"/>
<evidence type="ECO:0000256" key="2">
    <source>
        <dbReference type="ARBA" id="ARBA00013087"/>
    </source>
</evidence>
<evidence type="ECO:0000313" key="10">
    <source>
        <dbReference type="EMBL" id="MBW17895.1"/>
    </source>
</evidence>
<feature type="binding site" evidence="8">
    <location>
        <position position="232"/>
    </location>
    <ligand>
        <name>FMN</name>
        <dbReference type="ChEBI" id="CHEBI:58210"/>
    </ligand>
</feature>
<evidence type="ECO:0000256" key="6">
    <source>
        <dbReference type="ARBA" id="ARBA00029327"/>
    </source>
</evidence>
<feature type="binding site" evidence="8">
    <location>
        <position position="132"/>
    </location>
    <ligand>
        <name>glyoxylate</name>
        <dbReference type="ChEBI" id="CHEBI:36655"/>
    </ligand>
</feature>
<dbReference type="GO" id="GO:0005782">
    <property type="term" value="C:peroxisomal matrix"/>
    <property type="evidence" value="ECO:0007669"/>
    <property type="project" value="TreeGrafter"/>
</dbReference>
<sequence length="365" mass="40189">MSNKFISIKDFENYAVGALPRSVLGYYQSGACDEFTLSINNKAFNKLRIVPRMLRDVRNRDLSITVQGDRVNVPIGISPCAMHKMAHEDGECASARAAGKHGAIFILSTLSTCSLEEVAAAAPNTVKWFQLYIYKDRDLTTSLIRRAEKAGYKALVLTVDAPVFGIRYKDIKNNFSLPSWLKLGNFTKEQSEINQTNGSGLTKYVMSLFDDRLVWDDIKWLKSITDLPIIVKGILSAADAKIAADLGCDGVFVSNHGGRQLDTTPATIEVLPSIAQEVGHRVDIYLDCGIRHGTDVFKALALGAKMVFLAQPILWGLTYNGQKGAEDIFGIVVNEFDNTMALAGCVSIDQIKKEMVVHKSVYSKL</sequence>
<dbReference type="PROSITE" id="PS00557">
    <property type="entry name" value="FMN_HYDROXY_ACID_DH_1"/>
    <property type="match status" value="1"/>
</dbReference>
<feature type="active site" description="Proton acceptor" evidence="7">
    <location>
        <position position="256"/>
    </location>
</feature>
<accession>A0A2H8TUH1</accession>
<feature type="binding site" evidence="8">
    <location>
        <begin position="79"/>
        <end position="81"/>
    </location>
    <ligand>
        <name>FMN</name>
        <dbReference type="ChEBI" id="CHEBI:58210"/>
    </ligand>
</feature>
<evidence type="ECO:0000256" key="3">
    <source>
        <dbReference type="ARBA" id="ARBA00023002"/>
    </source>
</evidence>
<feature type="binding site" evidence="8">
    <location>
        <position position="256"/>
    </location>
    <ligand>
        <name>glyoxylate</name>
        <dbReference type="ChEBI" id="CHEBI:36655"/>
    </ligand>
</feature>
<feature type="binding site" evidence="8">
    <location>
        <position position="108"/>
    </location>
    <ligand>
        <name>FMN</name>
        <dbReference type="ChEBI" id="CHEBI:58210"/>
    </ligand>
</feature>
<dbReference type="PROSITE" id="PS51349">
    <property type="entry name" value="FMN_HYDROXY_ACID_DH_2"/>
    <property type="match status" value="1"/>
</dbReference>
<dbReference type="CDD" id="cd02809">
    <property type="entry name" value="alpha_hydroxyacid_oxid_FMN"/>
    <property type="match status" value="1"/>
</dbReference>
<comment type="catalytic activity">
    <reaction evidence="6">
        <text>2-hydroxyoctanoate + O2 = 2-oxooctanoate + H2O2</text>
        <dbReference type="Rhea" id="RHEA:67940"/>
        <dbReference type="ChEBI" id="CHEBI:15379"/>
        <dbReference type="ChEBI" id="CHEBI:16240"/>
        <dbReference type="ChEBI" id="CHEBI:133514"/>
        <dbReference type="ChEBI" id="CHEBI:176689"/>
    </reaction>
    <physiologicalReaction direction="left-to-right" evidence="6">
        <dbReference type="Rhea" id="RHEA:67941"/>
    </physiologicalReaction>
</comment>
<feature type="binding site" evidence="8">
    <location>
        <position position="26"/>
    </location>
    <ligand>
        <name>glyoxylate</name>
        <dbReference type="ChEBI" id="CHEBI:36655"/>
    </ligand>
</feature>
<keyword evidence="8" id="KW-0285">Flavoprotein</keyword>
<feature type="binding site" evidence="8">
    <location>
        <position position="254"/>
    </location>
    <ligand>
        <name>FMN</name>
        <dbReference type="ChEBI" id="CHEBI:58210"/>
    </ligand>
</feature>
<dbReference type="GO" id="GO:0003973">
    <property type="term" value="F:(S)-2-hydroxy-acid oxidase activity"/>
    <property type="evidence" value="ECO:0007669"/>
    <property type="project" value="UniProtKB-EC"/>
</dbReference>
<dbReference type="EMBL" id="GFXV01006090">
    <property type="protein sequence ID" value="MBW17895.1"/>
    <property type="molecule type" value="Transcribed_RNA"/>
</dbReference>